<organism evidence="1 2">
    <name type="scientific">Maribellus comscasis</name>
    <dbReference type="NCBI Taxonomy" id="2681766"/>
    <lineage>
        <taxon>Bacteria</taxon>
        <taxon>Pseudomonadati</taxon>
        <taxon>Bacteroidota</taxon>
        <taxon>Bacteroidia</taxon>
        <taxon>Marinilabiliales</taxon>
        <taxon>Prolixibacteraceae</taxon>
        <taxon>Maribellus</taxon>
    </lineage>
</organism>
<dbReference type="SUPFAM" id="SSF48239">
    <property type="entry name" value="Terpenoid cyclases/Protein prenyltransferases"/>
    <property type="match status" value="1"/>
</dbReference>
<reference evidence="1 2" key="1">
    <citation type="submission" date="2019-11" db="EMBL/GenBank/DDBJ databases">
        <authorList>
            <person name="Zheng R.K."/>
            <person name="Sun C.M."/>
        </authorList>
    </citation>
    <scope>NUCLEOTIDE SEQUENCE [LARGE SCALE GENOMIC DNA]</scope>
    <source>
        <strain evidence="1 2">WC007</strain>
    </source>
</reference>
<proteinExistence type="predicted"/>
<sequence>MSRRNSYQPVYRQFISEIEKGFLLLDKMSRAEVIEFIKTQQHKNGAFTDRAENPDLYYSLFGCWLSKGLKLNEQLKKLNQYISTLQQDEKKVIDRFSLLLIRLSLDEEQFQKPSFFELFRWLSKSGKNVNTAYRFFLFMLSFDALFGKNRIVYFFVRIFLKFYKLPEDLPCSFSAALLMAKFLTGKNVKQEAAILLHYFEKGKGFKVFPEQTNADLLSTAVALFALQKVGQDIRTLAPDCLNLVQENYENGAFLSGDGDSSRDLEYTFYGLLTLGVLSEKNSPQ</sequence>
<name>A0A6I6JJW6_9BACT</name>
<dbReference type="EMBL" id="CP046401">
    <property type="protein sequence ID" value="QGY43126.1"/>
    <property type="molecule type" value="Genomic_DNA"/>
</dbReference>
<gene>
    <name evidence="1" type="ORF">GM418_05475</name>
</gene>
<accession>A0A6I6JJW6</accession>
<evidence type="ECO:0000313" key="1">
    <source>
        <dbReference type="EMBL" id="QGY43126.1"/>
    </source>
</evidence>
<dbReference type="Proteomes" id="UP000428260">
    <property type="component" value="Chromosome"/>
</dbReference>
<dbReference type="KEGG" id="mcos:GM418_05475"/>
<evidence type="ECO:0000313" key="2">
    <source>
        <dbReference type="Proteomes" id="UP000428260"/>
    </source>
</evidence>
<keyword evidence="2" id="KW-1185">Reference proteome</keyword>
<dbReference type="InterPro" id="IPR008930">
    <property type="entry name" value="Terpenoid_cyclase/PrenylTrfase"/>
</dbReference>
<dbReference type="RefSeq" id="WP_158863946.1">
    <property type="nucleotide sequence ID" value="NZ_CP046401.1"/>
</dbReference>
<protein>
    <submittedName>
        <fullName evidence="1">Uncharacterized protein</fullName>
    </submittedName>
</protein>
<dbReference type="AlphaFoldDB" id="A0A6I6JJW6"/>